<dbReference type="CDD" id="cd06184">
    <property type="entry name" value="flavohem_like_fad_nad_binding"/>
    <property type="match status" value="1"/>
</dbReference>
<gene>
    <name evidence="20" type="primary">hmpA</name>
    <name evidence="17" type="synonym">hmp</name>
    <name evidence="20" type="ORF">JAO75_16225</name>
</gene>
<keyword evidence="4 17" id="KW-0216">Detoxification</keyword>
<keyword evidence="5 17" id="KW-0349">Heme</keyword>
<feature type="binding site" evidence="17">
    <location>
        <begin position="208"/>
        <end position="211"/>
    </location>
    <ligand>
        <name>FAD</name>
        <dbReference type="ChEBI" id="CHEBI:57692"/>
    </ligand>
</feature>
<comment type="cofactor">
    <cofactor evidence="17">
        <name>FAD</name>
        <dbReference type="ChEBI" id="CHEBI:57692"/>
    </cofactor>
    <text evidence="17">Binds 1 FAD per subunit.</text>
</comment>
<comment type="catalytic activity">
    <reaction evidence="16 17">
        <text>2 nitric oxide + NADPH + 2 O2 = 2 nitrate + NADP(+) + H(+)</text>
        <dbReference type="Rhea" id="RHEA:19465"/>
        <dbReference type="ChEBI" id="CHEBI:15378"/>
        <dbReference type="ChEBI" id="CHEBI:15379"/>
        <dbReference type="ChEBI" id="CHEBI:16480"/>
        <dbReference type="ChEBI" id="CHEBI:17632"/>
        <dbReference type="ChEBI" id="CHEBI:57783"/>
        <dbReference type="ChEBI" id="CHEBI:58349"/>
        <dbReference type="EC" id="1.14.12.17"/>
    </reaction>
</comment>
<dbReference type="RefSeq" id="WP_199050175.1">
    <property type="nucleotide sequence ID" value="NZ_JAELXT010000018.1"/>
</dbReference>
<evidence type="ECO:0000259" key="19">
    <source>
        <dbReference type="PROSITE" id="PS51384"/>
    </source>
</evidence>
<evidence type="ECO:0000256" key="6">
    <source>
        <dbReference type="ARBA" id="ARBA00022621"/>
    </source>
</evidence>
<dbReference type="PROSITE" id="PS01033">
    <property type="entry name" value="GLOBIN"/>
    <property type="match status" value="1"/>
</dbReference>
<dbReference type="Gene3D" id="2.40.30.10">
    <property type="entry name" value="Translation factors"/>
    <property type="match status" value="1"/>
</dbReference>
<evidence type="ECO:0000256" key="17">
    <source>
        <dbReference type="HAMAP-Rule" id="MF_01252"/>
    </source>
</evidence>
<keyword evidence="3 17" id="KW-0813">Transport</keyword>
<dbReference type="InterPro" id="IPR017927">
    <property type="entry name" value="FAD-bd_FR_type"/>
</dbReference>
<feature type="binding site" evidence="17">
    <location>
        <begin position="272"/>
        <end position="277"/>
    </location>
    <ligand>
        <name>NADP(+)</name>
        <dbReference type="ChEBI" id="CHEBI:58349"/>
    </ligand>
</feature>
<dbReference type="Gene3D" id="3.40.50.80">
    <property type="entry name" value="Nucleotide-binding domain of ferredoxin-NADP reductase (FNR) module"/>
    <property type="match status" value="1"/>
</dbReference>
<keyword evidence="8 17" id="KW-0479">Metal-binding</keyword>
<dbReference type="PRINTS" id="PR00410">
    <property type="entry name" value="PHEHYDRXLASE"/>
</dbReference>
<dbReference type="NCBIfam" id="NF009805">
    <property type="entry name" value="PRK13289.1"/>
    <property type="match status" value="1"/>
</dbReference>
<evidence type="ECO:0000256" key="8">
    <source>
        <dbReference type="ARBA" id="ARBA00022723"/>
    </source>
</evidence>
<dbReference type="CDD" id="cd14781">
    <property type="entry name" value="FHb-globin_1"/>
    <property type="match status" value="1"/>
</dbReference>
<feature type="site" description="Influences the redox potential of the prosthetic heme and FAD groups" evidence="17">
    <location>
        <position position="87"/>
    </location>
</feature>
<feature type="domain" description="Globin" evidence="18">
    <location>
        <begin position="4"/>
        <end position="141"/>
    </location>
</feature>
<feature type="binding site" evidence="17">
    <location>
        <begin position="393"/>
        <end position="396"/>
    </location>
    <ligand>
        <name>FAD</name>
        <dbReference type="ChEBI" id="CHEBI:57692"/>
    </ligand>
</feature>
<protein>
    <recommendedName>
        <fullName evidence="17">Flavohemoprotein</fullName>
    </recommendedName>
    <alternativeName>
        <fullName evidence="17">Flavohemoglobin</fullName>
    </alternativeName>
    <alternativeName>
        <fullName evidence="17">Hemoglobin-like protein</fullName>
    </alternativeName>
    <alternativeName>
        <fullName evidence="17">Nitric oxide dioxygenase</fullName>
        <shortName evidence="17">NO oxygenase</shortName>
        <shortName evidence="17">NOD</shortName>
        <ecNumber evidence="17">1.14.12.17</ecNumber>
    </alternativeName>
</protein>
<keyword evidence="13 17" id="KW-0520">NAD</keyword>
<keyword evidence="6 17" id="KW-0561">Oxygen transport</keyword>
<comment type="domain">
    <text evidence="17">Consists of two distinct domains; an N-terminal heme-containing oxygen-binding domain and a C-terminal reductase domain with binding sites for FAD and NAD(P)H.</text>
</comment>
<dbReference type="InterPro" id="IPR000971">
    <property type="entry name" value="Globin"/>
</dbReference>
<comment type="catalytic activity">
    <reaction evidence="15 17">
        <text>2 nitric oxide + NADH + 2 O2 = 2 nitrate + NAD(+) + H(+)</text>
        <dbReference type="Rhea" id="RHEA:19469"/>
        <dbReference type="ChEBI" id="CHEBI:15378"/>
        <dbReference type="ChEBI" id="CHEBI:15379"/>
        <dbReference type="ChEBI" id="CHEBI:16480"/>
        <dbReference type="ChEBI" id="CHEBI:17632"/>
        <dbReference type="ChEBI" id="CHEBI:57540"/>
        <dbReference type="ChEBI" id="CHEBI:57945"/>
        <dbReference type="EC" id="1.14.12.17"/>
    </reaction>
</comment>
<dbReference type="InterPro" id="IPR001433">
    <property type="entry name" value="OxRdtase_FAD/NAD-bd"/>
</dbReference>
<feature type="site" description="Influences the redox potential of the prosthetic heme and FAD groups" evidence="17">
    <location>
        <position position="392"/>
    </location>
</feature>
<feature type="binding site" evidence="17">
    <location>
        <position position="193"/>
    </location>
    <ligand>
        <name>FAD</name>
        <dbReference type="ChEBI" id="CHEBI:57692"/>
    </ligand>
</feature>
<dbReference type="InterPro" id="IPR039261">
    <property type="entry name" value="FNR_nucleotide-bd"/>
</dbReference>
<dbReference type="PROSITE" id="PS51384">
    <property type="entry name" value="FAD_FR"/>
    <property type="match status" value="1"/>
</dbReference>
<name>A0ABS0Y3R6_9HYPH</name>
<keyword evidence="11 17" id="KW-0560">Oxidoreductase</keyword>
<keyword evidence="10 17" id="KW-0521">NADP</keyword>
<dbReference type="Gene3D" id="1.10.490.10">
    <property type="entry name" value="Globins"/>
    <property type="match status" value="1"/>
</dbReference>
<evidence type="ECO:0000313" key="21">
    <source>
        <dbReference type="Proteomes" id="UP000620670"/>
    </source>
</evidence>
<evidence type="ECO:0000256" key="3">
    <source>
        <dbReference type="ARBA" id="ARBA00022448"/>
    </source>
</evidence>
<reference evidence="21" key="1">
    <citation type="submission" date="2020-12" db="EMBL/GenBank/DDBJ databases">
        <title>Hymenobacter sp.</title>
        <authorList>
            <person name="Kim M.K."/>
        </authorList>
    </citation>
    <scope>NUCLEOTIDE SEQUENCE [LARGE SCALE GENOMIC DNA]</scope>
    <source>
        <strain evidence="21">BT325</strain>
    </source>
</reference>
<dbReference type="SUPFAM" id="SSF46458">
    <property type="entry name" value="Globin-like"/>
    <property type="match status" value="1"/>
</dbReference>
<dbReference type="InterPro" id="IPR023950">
    <property type="entry name" value="Hmp"/>
</dbReference>
<comment type="similarity">
    <text evidence="1 17">In the C-terminal section; belongs to the flavoprotein pyridine nucleotide cytochrome reductase family.</text>
</comment>
<evidence type="ECO:0000313" key="20">
    <source>
        <dbReference type="EMBL" id="MBJ6126951.1"/>
    </source>
</evidence>
<evidence type="ECO:0000256" key="2">
    <source>
        <dbReference type="ARBA" id="ARBA00008414"/>
    </source>
</evidence>
<dbReference type="HAMAP" id="MF_01252">
    <property type="entry name" value="Hmp"/>
    <property type="match status" value="1"/>
</dbReference>
<dbReference type="PANTHER" id="PTHR43396">
    <property type="entry name" value="FLAVOHEMOPROTEIN"/>
    <property type="match status" value="1"/>
</dbReference>
<accession>A0ABS0Y3R6</accession>
<evidence type="ECO:0000256" key="1">
    <source>
        <dbReference type="ARBA" id="ARBA00006401"/>
    </source>
</evidence>
<dbReference type="Pfam" id="PF00042">
    <property type="entry name" value="Globin"/>
    <property type="match status" value="1"/>
</dbReference>
<comment type="similarity">
    <text evidence="2 17">Belongs to the globin family. Two-domain flavohemoproteins subfamily.</text>
</comment>
<evidence type="ECO:0000256" key="16">
    <source>
        <dbReference type="ARBA" id="ARBA00049433"/>
    </source>
</evidence>
<comment type="caution">
    <text evidence="20">The sequence shown here is derived from an EMBL/GenBank/DDBJ whole genome shotgun (WGS) entry which is preliminary data.</text>
</comment>
<comment type="function">
    <text evidence="14 17">Is involved in NO detoxification in an aerobic process, termed nitric oxide dioxygenase (NOD) reaction that utilizes O(2) and NAD(P)H to convert NO to nitrate, which protects the bacterium from various noxious nitrogen compounds. Therefore, plays a central role in the inducible response to nitrosative stress.</text>
</comment>
<dbReference type="PANTHER" id="PTHR43396:SF3">
    <property type="entry name" value="FLAVOHEMOPROTEIN"/>
    <property type="match status" value="1"/>
</dbReference>
<dbReference type="Proteomes" id="UP000620670">
    <property type="component" value="Unassembled WGS sequence"/>
</dbReference>
<evidence type="ECO:0000259" key="18">
    <source>
        <dbReference type="PROSITE" id="PS01033"/>
    </source>
</evidence>
<keyword evidence="9 17" id="KW-0274">FAD</keyword>
<dbReference type="SUPFAM" id="SSF63380">
    <property type="entry name" value="Riboflavin synthase domain-like"/>
    <property type="match status" value="1"/>
</dbReference>
<evidence type="ECO:0000256" key="7">
    <source>
        <dbReference type="ARBA" id="ARBA00022630"/>
    </source>
</evidence>
<dbReference type="EC" id="1.14.12.17" evidence="17"/>
<dbReference type="EMBL" id="JAELXT010000018">
    <property type="protein sequence ID" value="MBJ6126951.1"/>
    <property type="molecule type" value="Genomic_DNA"/>
</dbReference>
<evidence type="ECO:0000256" key="9">
    <source>
        <dbReference type="ARBA" id="ARBA00022827"/>
    </source>
</evidence>
<proteinExistence type="inferred from homology"/>
<feature type="region of interest" description="Reductase" evidence="17">
    <location>
        <begin position="152"/>
        <end position="404"/>
    </location>
</feature>
<dbReference type="Pfam" id="PF00970">
    <property type="entry name" value="FAD_binding_6"/>
    <property type="match status" value="1"/>
</dbReference>
<organism evidence="20 21">
    <name type="scientific">Microvirga splendida</name>
    <dbReference type="NCBI Taxonomy" id="2795727"/>
    <lineage>
        <taxon>Bacteria</taxon>
        <taxon>Pseudomonadati</taxon>
        <taxon>Pseudomonadota</taxon>
        <taxon>Alphaproteobacteria</taxon>
        <taxon>Hyphomicrobiales</taxon>
        <taxon>Methylobacteriaceae</taxon>
        <taxon>Microvirga</taxon>
    </lineage>
</organism>
<feature type="binding site" description="proximal binding residue" evidence="17">
    <location>
        <position position="88"/>
    </location>
    <ligand>
        <name>heme b</name>
        <dbReference type="ChEBI" id="CHEBI:60344"/>
    </ligand>
    <ligandPart>
        <name>Fe</name>
        <dbReference type="ChEBI" id="CHEBI:18248"/>
    </ligandPart>
</feature>
<feature type="active site" description="Charge relay system" evidence="17">
    <location>
        <position position="140"/>
    </location>
</feature>
<evidence type="ECO:0000256" key="14">
    <source>
        <dbReference type="ARBA" id="ARBA00025094"/>
    </source>
</evidence>
<evidence type="ECO:0000256" key="10">
    <source>
        <dbReference type="ARBA" id="ARBA00022857"/>
    </source>
</evidence>
<sequence length="404" mass="44667">MSTSLSDTTIHLVKATVPALQEHGLTITKRMYERMFRNAEIRDLFNQSHHGETGSQPKALASAVLAYAQNIDNLGALAPAVERIAQKHVGLNILPEHYPHVAEALLGAIKDVLGDAATDEILAAWGEAYWFLAHVLIGREKAIYTSLATAPGGWNGWRNFRIEGKSPESEIITSFVLRPEDGKPVLRHQPGQYLTFWIDVPGQHPLKRNYSISSAPNGETYRISVKREPQGIASSWLHDHTNVGTILKVAPPAGEFFLNEESPRPVVLLSGGVGLTPMMSMLETIAARYPNKSVHYVHGTLNGSTHAMKDRVRSLVETHPNIRVTTFYVEPRPEDRQGEDYDHEGLISMDWLRANTPLDEAGYYLCGPRPFLQAFVGGLALAGVRSIRIHYEFFGPADEILAAA</sequence>
<dbReference type="InterPro" id="IPR017938">
    <property type="entry name" value="Riboflavin_synthase-like_b-brl"/>
</dbReference>
<evidence type="ECO:0000256" key="11">
    <source>
        <dbReference type="ARBA" id="ARBA00023002"/>
    </source>
</evidence>
<feature type="active site" description="Charge relay system" evidence="17">
    <location>
        <position position="98"/>
    </location>
</feature>
<comment type="cofactor">
    <cofactor evidence="17">
        <name>heme b</name>
        <dbReference type="ChEBI" id="CHEBI:60344"/>
    </cofactor>
    <text evidence="17">Binds 1 heme b (iron(II)-protoporphyrin IX) group per subunit.</text>
</comment>
<evidence type="ECO:0000256" key="5">
    <source>
        <dbReference type="ARBA" id="ARBA00022617"/>
    </source>
</evidence>
<evidence type="ECO:0000256" key="15">
    <source>
        <dbReference type="ARBA" id="ARBA00048649"/>
    </source>
</evidence>
<dbReference type="GO" id="GO:0008941">
    <property type="term" value="F:nitric oxide dioxygenase NAD(P)H activity"/>
    <property type="evidence" value="ECO:0007669"/>
    <property type="project" value="UniProtKB-EC"/>
</dbReference>
<keyword evidence="7 17" id="KW-0285">Flavoprotein</keyword>
<dbReference type="InterPro" id="IPR008333">
    <property type="entry name" value="Cbr1-like_FAD-bd_dom"/>
</dbReference>
<dbReference type="Pfam" id="PF00175">
    <property type="entry name" value="NAD_binding_1"/>
    <property type="match status" value="1"/>
</dbReference>
<evidence type="ECO:0000256" key="13">
    <source>
        <dbReference type="ARBA" id="ARBA00023027"/>
    </source>
</evidence>
<keyword evidence="12 17" id="KW-0408">Iron</keyword>
<dbReference type="InterPro" id="IPR009050">
    <property type="entry name" value="Globin-like_sf"/>
</dbReference>
<evidence type="ECO:0000256" key="12">
    <source>
        <dbReference type="ARBA" id="ARBA00023004"/>
    </source>
</evidence>
<dbReference type="InterPro" id="IPR012292">
    <property type="entry name" value="Globin/Proto"/>
</dbReference>
<feature type="site" description="Involved in heme-bound ligand stabilization and O-O bond activation" evidence="17">
    <location>
        <position position="32"/>
    </location>
</feature>
<keyword evidence="21" id="KW-1185">Reference proteome</keyword>
<feature type="domain" description="FAD-binding FR-type" evidence="19">
    <location>
        <begin position="155"/>
        <end position="259"/>
    </location>
</feature>
<evidence type="ECO:0000256" key="4">
    <source>
        <dbReference type="ARBA" id="ARBA00022575"/>
    </source>
</evidence>
<dbReference type="SUPFAM" id="SSF52343">
    <property type="entry name" value="Ferredoxin reductase-like, C-terminal NADP-linked domain"/>
    <property type="match status" value="1"/>
</dbReference>